<dbReference type="GO" id="GO:0016787">
    <property type="term" value="F:hydrolase activity"/>
    <property type="evidence" value="ECO:0007669"/>
    <property type="project" value="UniProtKB-KW"/>
</dbReference>
<dbReference type="Proteomes" id="UP000462363">
    <property type="component" value="Unassembled WGS sequence"/>
</dbReference>
<feature type="transmembrane region" description="Helical" evidence="3">
    <location>
        <begin position="7"/>
        <end position="28"/>
    </location>
</feature>
<comment type="caution">
    <text evidence="4">The sequence shown here is derived from an EMBL/GenBank/DDBJ whole genome shotgun (WGS) entry which is preliminary data.</text>
</comment>
<reference evidence="4 5" key="1">
    <citation type="submission" date="2019-08" db="EMBL/GenBank/DDBJ databases">
        <title>In-depth cultivation of the pig gut microbiome towards novel bacterial diversity and tailored functional studies.</title>
        <authorList>
            <person name="Wylensek D."/>
            <person name="Hitch T.C.A."/>
            <person name="Clavel T."/>
        </authorList>
    </citation>
    <scope>NUCLEOTIDE SEQUENCE [LARGE SCALE GENOMIC DNA]</scope>
    <source>
        <strain evidence="4 5">BL-389-WT-3D</strain>
    </source>
</reference>
<dbReference type="EMBL" id="VUMB01000026">
    <property type="protein sequence ID" value="MSS41095.1"/>
    <property type="molecule type" value="Genomic_DNA"/>
</dbReference>
<evidence type="ECO:0000313" key="5">
    <source>
        <dbReference type="Proteomes" id="UP000462363"/>
    </source>
</evidence>
<dbReference type="RefSeq" id="WP_154322060.1">
    <property type="nucleotide sequence ID" value="NZ_CP045695.1"/>
</dbReference>
<keyword evidence="3" id="KW-0812">Transmembrane</keyword>
<feature type="active site" description="Acyl-thioester intermediate" evidence="2">
    <location>
        <position position="238"/>
    </location>
</feature>
<evidence type="ECO:0000256" key="2">
    <source>
        <dbReference type="PIRSR" id="PIRSR605754-1"/>
    </source>
</evidence>
<evidence type="ECO:0000256" key="3">
    <source>
        <dbReference type="SAM" id="Phobius"/>
    </source>
</evidence>
<protein>
    <submittedName>
        <fullName evidence="4">Class B sortase</fullName>
        <ecNumber evidence="4">3.4.22.71</ecNumber>
    </submittedName>
</protein>
<feature type="active site" description="Proton donor/acceptor" evidence="2">
    <location>
        <position position="145"/>
    </location>
</feature>
<gene>
    <name evidence="4" type="primary">srtB</name>
    <name evidence="4" type="ORF">FYJ37_12225</name>
</gene>
<dbReference type="SUPFAM" id="SSF63817">
    <property type="entry name" value="Sortase"/>
    <property type="match status" value="1"/>
</dbReference>
<dbReference type="Pfam" id="PF04203">
    <property type="entry name" value="Sortase"/>
    <property type="match status" value="1"/>
</dbReference>
<dbReference type="AlphaFoldDB" id="A0A844FCE3"/>
<keyword evidence="3" id="KW-0472">Membrane</keyword>
<name>A0A844FCE3_CLOSV</name>
<evidence type="ECO:0000256" key="1">
    <source>
        <dbReference type="ARBA" id="ARBA00022801"/>
    </source>
</evidence>
<keyword evidence="1 4" id="KW-0378">Hydrolase</keyword>
<sequence length="260" mass="30186">MKSKRNVPLLLVMIASFIIFIFAAGKLIEIYLEYKKGNHTYEELMEYVQEPEADEHGKNDPDPEDESGFTFLQVDFEEIKAQNPDVAAWIQIPALSVSYPVVQGKDNSYYLHHMFDGQENKNGSIFIDYHNQPDFTDSNTIIYGHNMKNGSMFGTLDQYQEKELFRQYPCFYIYLPDGILEYRIVSCYAGKTGSVGYTYRFPEQEDFQDFLEKIISYAAYDTGTEVMDTDHIVTLSTCVNSDRNYRYLVHGKLERKIEMG</sequence>
<dbReference type="EC" id="3.4.22.71" evidence="4"/>
<dbReference type="InterPro" id="IPR023365">
    <property type="entry name" value="Sortase_dom-sf"/>
</dbReference>
<evidence type="ECO:0000313" key="4">
    <source>
        <dbReference type="EMBL" id="MSS41095.1"/>
    </source>
</evidence>
<dbReference type="Gene3D" id="2.40.260.10">
    <property type="entry name" value="Sortase"/>
    <property type="match status" value="1"/>
</dbReference>
<keyword evidence="3" id="KW-1133">Transmembrane helix</keyword>
<dbReference type="NCBIfam" id="TIGR03064">
    <property type="entry name" value="sortase_srtB"/>
    <property type="match status" value="1"/>
</dbReference>
<accession>A0A844FCE3</accession>
<proteinExistence type="predicted"/>
<dbReference type="CDD" id="cd05826">
    <property type="entry name" value="Sortase_B"/>
    <property type="match status" value="1"/>
</dbReference>
<dbReference type="InterPro" id="IPR009835">
    <property type="entry name" value="SrtB"/>
</dbReference>
<dbReference type="InterPro" id="IPR005754">
    <property type="entry name" value="Sortase"/>
</dbReference>
<organism evidence="4 5">
    <name type="scientific">Clostridium scindens (strain JCM 10418 / VPI 12708)</name>
    <dbReference type="NCBI Taxonomy" id="29347"/>
    <lineage>
        <taxon>Bacteria</taxon>
        <taxon>Bacillati</taxon>
        <taxon>Bacillota</taxon>
        <taxon>Clostridia</taxon>
        <taxon>Lachnospirales</taxon>
        <taxon>Lachnospiraceae</taxon>
    </lineage>
</organism>